<gene>
    <name evidence="1" type="ORF">HMPREF9439_00802</name>
</gene>
<reference evidence="1 2" key="1">
    <citation type="submission" date="2011-02" db="EMBL/GenBank/DDBJ databases">
        <authorList>
            <person name="Weinstock G."/>
            <person name="Sodergren E."/>
            <person name="Clifton S."/>
            <person name="Fulton L."/>
            <person name="Fulton B."/>
            <person name="Courtney L."/>
            <person name="Fronick C."/>
            <person name="Harrison M."/>
            <person name="Strong C."/>
            <person name="Farmer C."/>
            <person name="Delahaunty K."/>
            <person name="Markovic C."/>
            <person name="Hall O."/>
            <person name="Minx P."/>
            <person name="Tomlinson C."/>
            <person name="Mitreva M."/>
            <person name="Hou S."/>
            <person name="Chen J."/>
            <person name="Wollam A."/>
            <person name="Pepin K.H."/>
            <person name="Johnson M."/>
            <person name="Bhonagiri V."/>
            <person name="Zhang X."/>
            <person name="Suruliraj S."/>
            <person name="Warren W."/>
            <person name="Chinwalla A."/>
            <person name="Mardis E.R."/>
            <person name="Wilson R.K."/>
        </authorList>
    </citation>
    <scope>NUCLEOTIDE SEQUENCE [LARGE SCALE GENOMIC DNA]</scope>
    <source>
        <strain evidence="1 2">YIT 11859</strain>
    </source>
</reference>
<name>F3QIQ2_9BURK</name>
<dbReference type="AlphaFoldDB" id="F3QIQ2"/>
<dbReference type="RefSeq" id="WP_008863753.1">
    <property type="nucleotide sequence ID" value="NZ_CAXTIX010000010.1"/>
</dbReference>
<accession>F3QIQ2</accession>
<organism evidence="1 2">
    <name type="scientific">Parasutterella excrementihominis YIT 11859</name>
    <dbReference type="NCBI Taxonomy" id="762966"/>
    <lineage>
        <taxon>Bacteria</taxon>
        <taxon>Pseudomonadati</taxon>
        <taxon>Pseudomonadota</taxon>
        <taxon>Betaproteobacteria</taxon>
        <taxon>Burkholderiales</taxon>
        <taxon>Sutterellaceae</taxon>
        <taxon>Parasutterella</taxon>
    </lineage>
</organism>
<dbReference type="GeneID" id="43348287"/>
<dbReference type="HOGENOM" id="CLU_2634856_0_0_4"/>
<protein>
    <submittedName>
        <fullName evidence="1">Conserved domain protein</fullName>
    </submittedName>
</protein>
<dbReference type="EMBL" id="AFBP01000017">
    <property type="protein sequence ID" value="EGG56448.1"/>
    <property type="molecule type" value="Genomic_DNA"/>
</dbReference>
<proteinExistence type="predicted"/>
<keyword evidence="2" id="KW-1185">Reference proteome</keyword>
<sequence length="77" mass="9203">MLNDEIIWDWPKDCSAKLNYKEMYLVYRSSASDISDLINVYLNADRQSFIILKDDWELWIFSELLTVELDEDNGTMF</sequence>
<evidence type="ECO:0000313" key="2">
    <source>
        <dbReference type="Proteomes" id="UP000005156"/>
    </source>
</evidence>
<dbReference type="Proteomes" id="UP000005156">
    <property type="component" value="Unassembled WGS sequence"/>
</dbReference>
<dbReference type="eggNOG" id="ENOG50341GP">
    <property type="taxonomic scope" value="Bacteria"/>
</dbReference>
<evidence type="ECO:0000313" key="1">
    <source>
        <dbReference type="EMBL" id="EGG56448.1"/>
    </source>
</evidence>
<comment type="caution">
    <text evidence="1">The sequence shown here is derived from an EMBL/GenBank/DDBJ whole genome shotgun (WGS) entry which is preliminary data.</text>
</comment>